<protein>
    <submittedName>
        <fullName evidence="7">Sporulation integral membrane protein YtvI</fullName>
    </submittedName>
</protein>
<comment type="similarity">
    <text evidence="2">Belongs to the autoinducer-2 exporter (AI-2E) (TC 2.A.86) family.</text>
</comment>
<sequence length="351" mass="40115">MKNNCSKIRCLLFLVIISIIVILSVKYIFPYFITFLFAYWLAKCAIPIAFFLHEKFRFPRILSNIITLSLILIVLGTILYLLAISLIQQLNLLIEHFPSYRISIQSNLTNMCSCCDKFFKLNDGTSVGYIFSYIDSLFQKGGAIFSSVTRQTVSFMFQTIRLFIQFSIIVLSAILIMQDHTKLKNTYHYWFLYEDVEQILKQLSKTGLTYMKMQFIIMSVIAVQCTLGLFLSQSSYPLLLGILIALLDALPLFGSGTILVPWAIIKLFSHNIIGAAILMSTYLICQITRQFLESRLLGDTLGLAPIYFVMSLFIGIEFYGVTGIILGPFSVLFIRTLYNLYKPAAKRNQHE</sequence>
<dbReference type="PANTHER" id="PTHR21716:SF68">
    <property type="entry name" value="TRANSPORT PROTEIN YTVI-RELATED"/>
    <property type="match status" value="1"/>
</dbReference>
<feature type="transmembrane region" description="Helical" evidence="6">
    <location>
        <begin position="155"/>
        <end position="177"/>
    </location>
</feature>
<dbReference type="GO" id="GO:0055085">
    <property type="term" value="P:transmembrane transport"/>
    <property type="evidence" value="ECO:0007669"/>
    <property type="project" value="TreeGrafter"/>
</dbReference>
<accession>A0A1I0ESP4</accession>
<evidence type="ECO:0000256" key="5">
    <source>
        <dbReference type="ARBA" id="ARBA00023136"/>
    </source>
</evidence>
<dbReference type="STRING" id="29364.SAMN04487772_12438"/>
<evidence type="ECO:0000313" key="7">
    <source>
        <dbReference type="EMBL" id="SET48400.1"/>
    </source>
</evidence>
<feature type="transmembrane region" description="Helical" evidence="6">
    <location>
        <begin position="272"/>
        <end position="292"/>
    </location>
</feature>
<dbReference type="AlphaFoldDB" id="A0A1I0ESP4"/>
<feature type="transmembrane region" description="Helical" evidence="6">
    <location>
        <begin position="304"/>
        <end position="334"/>
    </location>
</feature>
<dbReference type="EMBL" id="FOHN01000024">
    <property type="protein sequence ID" value="SET48400.1"/>
    <property type="molecule type" value="Genomic_DNA"/>
</dbReference>
<feature type="transmembrane region" description="Helical" evidence="6">
    <location>
        <begin position="65"/>
        <end position="87"/>
    </location>
</feature>
<feature type="transmembrane region" description="Helical" evidence="6">
    <location>
        <begin position="12"/>
        <end position="29"/>
    </location>
</feature>
<name>A0A1I0ESP4_9FIRM</name>
<gene>
    <name evidence="7" type="ORF">SAMN04487772_12438</name>
</gene>
<evidence type="ECO:0000256" key="1">
    <source>
        <dbReference type="ARBA" id="ARBA00004141"/>
    </source>
</evidence>
<dbReference type="RefSeq" id="WP_092478622.1">
    <property type="nucleotide sequence ID" value="NZ_FOHN01000024.1"/>
</dbReference>
<dbReference type="Proteomes" id="UP000199800">
    <property type="component" value="Unassembled WGS sequence"/>
</dbReference>
<dbReference type="PANTHER" id="PTHR21716">
    <property type="entry name" value="TRANSMEMBRANE PROTEIN"/>
    <property type="match status" value="1"/>
</dbReference>
<evidence type="ECO:0000313" key="8">
    <source>
        <dbReference type="Proteomes" id="UP000199800"/>
    </source>
</evidence>
<dbReference type="GO" id="GO:0016020">
    <property type="term" value="C:membrane"/>
    <property type="evidence" value="ECO:0007669"/>
    <property type="project" value="UniProtKB-SubCell"/>
</dbReference>
<feature type="transmembrane region" description="Helical" evidence="6">
    <location>
        <begin position="35"/>
        <end position="53"/>
    </location>
</feature>
<dbReference type="Pfam" id="PF01594">
    <property type="entry name" value="AI-2E_transport"/>
    <property type="match status" value="1"/>
</dbReference>
<keyword evidence="5 6" id="KW-0472">Membrane</keyword>
<evidence type="ECO:0000256" key="2">
    <source>
        <dbReference type="ARBA" id="ARBA00009773"/>
    </source>
</evidence>
<evidence type="ECO:0000256" key="6">
    <source>
        <dbReference type="SAM" id="Phobius"/>
    </source>
</evidence>
<evidence type="ECO:0000256" key="3">
    <source>
        <dbReference type="ARBA" id="ARBA00022692"/>
    </source>
</evidence>
<keyword evidence="3 6" id="KW-0812">Transmembrane</keyword>
<feature type="transmembrane region" description="Helical" evidence="6">
    <location>
        <begin position="215"/>
        <end position="232"/>
    </location>
</feature>
<proteinExistence type="inferred from homology"/>
<keyword evidence="8" id="KW-1185">Reference proteome</keyword>
<evidence type="ECO:0000256" key="4">
    <source>
        <dbReference type="ARBA" id="ARBA00022989"/>
    </source>
</evidence>
<comment type="subcellular location">
    <subcellularLocation>
        <location evidence="1">Membrane</location>
        <topology evidence="1">Multi-pass membrane protein</topology>
    </subcellularLocation>
</comment>
<dbReference type="OrthoDB" id="9774361at2"/>
<organism evidence="7 8">
    <name type="scientific">[Clostridium] polysaccharolyticum</name>
    <dbReference type="NCBI Taxonomy" id="29364"/>
    <lineage>
        <taxon>Bacteria</taxon>
        <taxon>Bacillati</taxon>
        <taxon>Bacillota</taxon>
        <taxon>Clostridia</taxon>
        <taxon>Lachnospirales</taxon>
        <taxon>Lachnospiraceae</taxon>
    </lineage>
</organism>
<keyword evidence="4 6" id="KW-1133">Transmembrane helix</keyword>
<reference evidence="7 8" key="1">
    <citation type="submission" date="2016-10" db="EMBL/GenBank/DDBJ databases">
        <authorList>
            <person name="de Groot N.N."/>
        </authorList>
    </citation>
    <scope>NUCLEOTIDE SEQUENCE [LARGE SCALE GENOMIC DNA]</scope>
    <source>
        <strain evidence="7 8">DSM 1801</strain>
    </source>
</reference>
<feature type="transmembrane region" description="Helical" evidence="6">
    <location>
        <begin position="238"/>
        <end position="265"/>
    </location>
</feature>
<dbReference type="InterPro" id="IPR002549">
    <property type="entry name" value="AI-2E-like"/>
</dbReference>